<evidence type="ECO:0000259" key="1">
    <source>
        <dbReference type="Pfam" id="PF00561"/>
    </source>
</evidence>
<dbReference type="PRINTS" id="PR00111">
    <property type="entry name" value="ABHYDROLASE"/>
</dbReference>
<dbReference type="InterPro" id="IPR029058">
    <property type="entry name" value="AB_hydrolase_fold"/>
</dbReference>
<dbReference type="Pfam" id="PF00561">
    <property type="entry name" value="Abhydrolase_1"/>
    <property type="match status" value="1"/>
</dbReference>
<dbReference type="GO" id="GO:0016020">
    <property type="term" value="C:membrane"/>
    <property type="evidence" value="ECO:0007669"/>
    <property type="project" value="TreeGrafter"/>
</dbReference>
<dbReference type="GO" id="GO:0046464">
    <property type="term" value="P:acylglycerol catabolic process"/>
    <property type="evidence" value="ECO:0007669"/>
    <property type="project" value="TreeGrafter"/>
</dbReference>
<reference evidence="2 3" key="1">
    <citation type="submission" date="2016-10" db="EMBL/GenBank/DDBJ databases">
        <title>The Draft Genome Sequence of the Potato Rhizosphere Bacteria Ochrobactrum sp. IPA7.2.</title>
        <authorList>
            <person name="Gogoleva N.E."/>
            <person name="Khlopko Y.A."/>
            <person name="Burygin G.L."/>
            <person name="Plotnikov A.O."/>
        </authorList>
    </citation>
    <scope>NUCLEOTIDE SEQUENCE [LARGE SCALE GENOMIC DNA]</scope>
    <source>
        <strain evidence="2 3">IPA7.2</strain>
    </source>
</reference>
<evidence type="ECO:0000313" key="3">
    <source>
        <dbReference type="Proteomes" id="UP000182985"/>
    </source>
</evidence>
<dbReference type="GO" id="GO:0047372">
    <property type="term" value="F:monoacylglycerol lipase activity"/>
    <property type="evidence" value="ECO:0007669"/>
    <property type="project" value="TreeGrafter"/>
</dbReference>
<name>A0A1J6HX33_9HYPH</name>
<organism evidence="2 3">
    <name type="scientific">Brucella cytisi</name>
    <dbReference type="NCBI Taxonomy" id="407152"/>
    <lineage>
        <taxon>Bacteria</taxon>
        <taxon>Pseudomonadati</taxon>
        <taxon>Pseudomonadota</taxon>
        <taxon>Alphaproteobacteria</taxon>
        <taxon>Hyphomicrobiales</taxon>
        <taxon>Brucellaceae</taxon>
        <taxon>Brucella/Ochrobactrum group</taxon>
        <taxon>Brucella</taxon>
    </lineage>
</organism>
<dbReference type="Proteomes" id="UP000182985">
    <property type="component" value="Unassembled WGS sequence"/>
</dbReference>
<accession>A0A1J6HX33</accession>
<dbReference type="AlphaFoldDB" id="A0A1J6HX33"/>
<dbReference type="InterPro" id="IPR050266">
    <property type="entry name" value="AB_hydrolase_sf"/>
</dbReference>
<protein>
    <submittedName>
        <fullName evidence="2">Alpha/beta hydrolase</fullName>
    </submittedName>
</protein>
<dbReference type="RefSeq" id="WP_071633653.1">
    <property type="nucleotide sequence ID" value="NZ_JBCAUP010000001.1"/>
</dbReference>
<dbReference type="PRINTS" id="PR00412">
    <property type="entry name" value="EPOXHYDRLASE"/>
</dbReference>
<dbReference type="PANTHER" id="PTHR43798:SF33">
    <property type="entry name" value="HYDROLASE, PUTATIVE (AFU_ORTHOLOGUE AFUA_2G14860)-RELATED"/>
    <property type="match status" value="1"/>
</dbReference>
<comment type="caution">
    <text evidence="2">The sequence shown here is derived from an EMBL/GenBank/DDBJ whole genome shotgun (WGS) entry which is preliminary data.</text>
</comment>
<feature type="domain" description="AB hydrolase-1" evidence="1">
    <location>
        <begin position="34"/>
        <end position="148"/>
    </location>
</feature>
<proteinExistence type="predicted"/>
<gene>
    <name evidence="2" type="ORF">BLA27_22555</name>
</gene>
<dbReference type="InterPro" id="IPR000073">
    <property type="entry name" value="AB_hydrolase_1"/>
</dbReference>
<dbReference type="PANTHER" id="PTHR43798">
    <property type="entry name" value="MONOACYLGLYCEROL LIPASE"/>
    <property type="match status" value="1"/>
</dbReference>
<dbReference type="Gene3D" id="3.40.50.1820">
    <property type="entry name" value="alpha/beta hydrolase"/>
    <property type="match status" value="1"/>
</dbReference>
<dbReference type="SUPFAM" id="SSF53474">
    <property type="entry name" value="alpha/beta-Hydrolases"/>
    <property type="match status" value="1"/>
</dbReference>
<dbReference type="OrthoDB" id="9812774at2"/>
<evidence type="ECO:0000313" key="2">
    <source>
        <dbReference type="EMBL" id="OIS91186.1"/>
    </source>
</evidence>
<dbReference type="EMBL" id="MOEC01000032">
    <property type="protein sequence ID" value="OIS91186.1"/>
    <property type="molecule type" value="Genomic_DNA"/>
</dbReference>
<sequence>MNPAIEQLFPGFETREVETNDVRFAVMTGGKGLPVLLLHGYPETMAAWHRIAPELARSRTVVVPDLPGYGRSRITSNPVGSGSKRRMAASLVALMQALGHERFVVIGHDRGGRVAYRMALDHPDKVVGLVSVTVVPTPEMWEGASKAFGMGAWHWFMLAQPEPLPEMLLSGNPRFMIDTSLQKMAHGLNKLHPLALADYREAFDSAEVRHWICEDYRAGAGVDEADDLADRAAGRRIHAPVLVFWEQGRRYGGGREPLDIWADWAIDVDGEGLVGGHLLPEMASGPILTRLDPFLRRIDACALAAEQVRDR</sequence>
<keyword evidence="3" id="KW-1185">Reference proteome</keyword>
<keyword evidence="2" id="KW-0378">Hydrolase</keyword>
<dbReference type="InterPro" id="IPR000639">
    <property type="entry name" value="Epox_hydrolase-like"/>
</dbReference>